<dbReference type="Pfam" id="PF00379">
    <property type="entry name" value="Chitin_bind_4"/>
    <property type="match status" value="2"/>
</dbReference>
<evidence type="ECO:0000313" key="2">
    <source>
        <dbReference type="EnsemblMetazoa" id="XP_019754144.1"/>
    </source>
</evidence>
<proteinExistence type="predicted"/>
<evidence type="ECO:0000313" key="3">
    <source>
        <dbReference type="Proteomes" id="UP000019118"/>
    </source>
</evidence>
<reference evidence="3" key="1">
    <citation type="journal article" date="2013" name="Genome Biol.">
        <title>Draft genome of the mountain pine beetle, Dendroctonus ponderosae Hopkins, a major forest pest.</title>
        <authorList>
            <person name="Keeling C.I."/>
            <person name="Yuen M.M."/>
            <person name="Liao N.Y."/>
            <person name="Docking T.R."/>
            <person name="Chan S.K."/>
            <person name="Taylor G.A."/>
            <person name="Palmquist D.L."/>
            <person name="Jackman S.D."/>
            <person name="Nguyen A."/>
            <person name="Li M."/>
            <person name="Henderson H."/>
            <person name="Janes J.K."/>
            <person name="Zhao Y."/>
            <person name="Pandoh P."/>
            <person name="Moore R."/>
            <person name="Sperling F.A."/>
            <person name="Huber D.P."/>
            <person name="Birol I."/>
            <person name="Jones S.J."/>
            <person name="Bohlmann J."/>
        </authorList>
    </citation>
    <scope>NUCLEOTIDE SEQUENCE</scope>
</reference>
<reference evidence="2" key="2">
    <citation type="submission" date="2024-08" db="UniProtKB">
        <authorList>
            <consortium name="EnsemblMetazoa"/>
        </authorList>
    </citation>
    <scope>IDENTIFICATION</scope>
</reference>
<keyword evidence="3" id="KW-1185">Reference proteome</keyword>
<dbReference type="AlphaFoldDB" id="A0AAR5NYX5"/>
<name>A0AAR5NYX5_DENPD</name>
<dbReference type="InterPro" id="IPR000618">
    <property type="entry name" value="Insect_cuticle"/>
</dbReference>
<accession>A0AAR5NYX5</accession>
<dbReference type="Proteomes" id="UP000019118">
    <property type="component" value="Unassembled WGS sequence"/>
</dbReference>
<evidence type="ECO:0000256" key="1">
    <source>
        <dbReference type="PROSITE-ProRule" id="PRU00497"/>
    </source>
</evidence>
<sequence>WLDSKHTENSTEQFEKSAECQELLGKGRKQPAAVLKDAKGEVEAGIELKRWKEHGETLFKDIRSNLPPKSGDPEEIGPEITKNKVTYAIKLQKIGKTTGPDDIYVDTLKIMQLLLAICFASGIIGHDNPSNQQYHIQTDEGPERYFRYQTLSGQFRKEKRLEDGTVIGTYAWIDDDGILRQRDYIADHAGYRITKSKNLYVGRNIPVGEAVKLAKKYTSSADALISFKPRPSGVNNEYNQATQKVIPVQHSTPVPPISTAITPCASCAISPTTYKPDVAHFVSSTIGPHVEISNNALPISTSLPILSSTEAPLVDITPGGISSLLGVLSSTVRPSTTGLPLEYLKTSAQAVNDLQFPETSTDKSFSAGVKFAASPYDDLPAYNERDQNSLDYNSYVNPLNQGVFFQNGPTYPIDRNGHTYRGNKRFSQSRTGNGYNGQHTEYDGVSVTNDGFRYYIPRAYHEEETNRDNEKSGSFGYIDPFGIRRVIYYNAKPGQGFQHRKNNRYVGFDATPYDPRP</sequence>
<organism evidence="2 3">
    <name type="scientific">Dendroctonus ponderosae</name>
    <name type="common">Mountain pine beetle</name>
    <dbReference type="NCBI Taxonomy" id="77166"/>
    <lineage>
        <taxon>Eukaryota</taxon>
        <taxon>Metazoa</taxon>
        <taxon>Ecdysozoa</taxon>
        <taxon>Arthropoda</taxon>
        <taxon>Hexapoda</taxon>
        <taxon>Insecta</taxon>
        <taxon>Pterygota</taxon>
        <taxon>Neoptera</taxon>
        <taxon>Endopterygota</taxon>
        <taxon>Coleoptera</taxon>
        <taxon>Polyphaga</taxon>
        <taxon>Cucujiformia</taxon>
        <taxon>Curculionidae</taxon>
        <taxon>Scolytinae</taxon>
        <taxon>Dendroctonus</taxon>
    </lineage>
</organism>
<dbReference type="PANTHER" id="PTHR10380:SF206">
    <property type="entry name" value="GH27759P"/>
    <property type="match status" value="1"/>
</dbReference>
<dbReference type="PROSITE" id="PS51155">
    <property type="entry name" value="CHIT_BIND_RR_2"/>
    <property type="match status" value="2"/>
</dbReference>
<dbReference type="PANTHER" id="PTHR10380">
    <property type="entry name" value="CUTICLE PROTEIN"/>
    <property type="match status" value="1"/>
</dbReference>
<keyword evidence="1" id="KW-0193">Cuticle</keyword>
<evidence type="ECO:0008006" key="4">
    <source>
        <dbReference type="Google" id="ProtNLM"/>
    </source>
</evidence>
<dbReference type="GO" id="GO:0008010">
    <property type="term" value="F:structural constituent of chitin-based larval cuticle"/>
    <property type="evidence" value="ECO:0007669"/>
    <property type="project" value="TreeGrafter"/>
</dbReference>
<dbReference type="GO" id="GO:0062129">
    <property type="term" value="C:chitin-based extracellular matrix"/>
    <property type="evidence" value="ECO:0007669"/>
    <property type="project" value="TreeGrafter"/>
</dbReference>
<protein>
    <recommendedName>
        <fullName evidence="4">Cuticle protein 6</fullName>
    </recommendedName>
</protein>
<dbReference type="InterPro" id="IPR050468">
    <property type="entry name" value="Cuticle_Struct_Prot"/>
</dbReference>
<dbReference type="EnsemblMetazoa" id="XM_019898585.1">
    <property type="protein sequence ID" value="XP_019754144.1"/>
    <property type="gene ID" value="LOC109533299"/>
</dbReference>